<proteinExistence type="predicted"/>
<protein>
    <recommendedName>
        <fullName evidence="4">DUF4806 domain-containing protein</fullName>
    </recommendedName>
</protein>
<dbReference type="KEGG" id="dpx:DAPPUDRAFT_326354"/>
<organism evidence="2 3">
    <name type="scientific">Daphnia pulex</name>
    <name type="common">Water flea</name>
    <dbReference type="NCBI Taxonomy" id="6669"/>
    <lineage>
        <taxon>Eukaryota</taxon>
        <taxon>Metazoa</taxon>
        <taxon>Ecdysozoa</taxon>
        <taxon>Arthropoda</taxon>
        <taxon>Crustacea</taxon>
        <taxon>Branchiopoda</taxon>
        <taxon>Diplostraca</taxon>
        <taxon>Cladocera</taxon>
        <taxon>Anomopoda</taxon>
        <taxon>Daphniidae</taxon>
        <taxon>Daphnia</taxon>
    </lineage>
</organism>
<keyword evidence="3" id="KW-1185">Reference proteome</keyword>
<dbReference type="PhylomeDB" id="E9H7G8"/>
<dbReference type="HOGENOM" id="CLU_570201_0_0_1"/>
<sequence>MFSALRTLSGKSAAIPLPSEMTIDGTITADPPAMLKGCAGHFFPAESPSLPMHSLLVEHLNDESHLQSAPPPLVTDMELSTAFDSLNRKMSSNKGKALKQQKTVAKITLRGGGRSNSSQNHVENCSPKAGGSSDGRTTSLRQSSRPRKRKAVFGEDDDTIIASKPKSVTRVTKVNKPDAPQLGVFEDITASQVVSVLGDPLLTSTQKVHEELRADEHDQDAQPLGTESDFEDPSYKQVNDNSSGSSDTEKYEETRNEENLSDSNNSSGSEDDYVVHSQRKLTKEGDKGRIKAAPANMNTFNESLLTDKSMSRSQIVLSPEAMQRKIFEMDLKMDSLLEGMKTLLNVRKIACDEPEDNDIVRDSKFKLPLNNIAELEKLDNLLKMDRKVVKKLEGNFNKTVSNTLKHVIGPDLWSFYTFCGIESKAGETVVRKFKGLDVYQCIENAIRNRFPNETVTAIHGKCIEVFTKTRNQMKKAANK</sequence>
<name>E9H7G8_DAPPU</name>
<dbReference type="InParanoid" id="E9H7G8"/>
<evidence type="ECO:0008006" key="4">
    <source>
        <dbReference type="Google" id="ProtNLM"/>
    </source>
</evidence>
<accession>E9H7G8</accession>
<dbReference type="EMBL" id="GL732601">
    <property type="protein sequence ID" value="EFX72187.1"/>
    <property type="molecule type" value="Genomic_DNA"/>
</dbReference>
<dbReference type="AlphaFoldDB" id="E9H7G8"/>
<gene>
    <name evidence="2" type="ORF">DAPPUDRAFT_326354</name>
</gene>
<feature type="compositionally biased region" description="Basic and acidic residues" evidence="1">
    <location>
        <begin position="247"/>
        <end position="258"/>
    </location>
</feature>
<feature type="region of interest" description="Disordered" evidence="1">
    <location>
        <begin position="213"/>
        <end position="292"/>
    </location>
</feature>
<evidence type="ECO:0000256" key="1">
    <source>
        <dbReference type="SAM" id="MobiDB-lite"/>
    </source>
</evidence>
<feature type="compositionally biased region" description="Polar residues" evidence="1">
    <location>
        <begin position="236"/>
        <end position="246"/>
    </location>
</feature>
<feature type="compositionally biased region" description="Polar residues" evidence="1">
    <location>
        <begin position="134"/>
        <end position="143"/>
    </location>
</feature>
<evidence type="ECO:0000313" key="2">
    <source>
        <dbReference type="EMBL" id="EFX72187.1"/>
    </source>
</evidence>
<evidence type="ECO:0000313" key="3">
    <source>
        <dbReference type="Proteomes" id="UP000000305"/>
    </source>
</evidence>
<dbReference type="Proteomes" id="UP000000305">
    <property type="component" value="Unassembled WGS sequence"/>
</dbReference>
<feature type="region of interest" description="Disordered" evidence="1">
    <location>
        <begin position="109"/>
        <end position="158"/>
    </location>
</feature>
<reference evidence="2 3" key="1">
    <citation type="journal article" date="2011" name="Science">
        <title>The ecoresponsive genome of Daphnia pulex.</title>
        <authorList>
            <person name="Colbourne J.K."/>
            <person name="Pfrender M.E."/>
            <person name="Gilbert D."/>
            <person name="Thomas W.K."/>
            <person name="Tucker A."/>
            <person name="Oakley T.H."/>
            <person name="Tokishita S."/>
            <person name="Aerts A."/>
            <person name="Arnold G.J."/>
            <person name="Basu M.K."/>
            <person name="Bauer D.J."/>
            <person name="Caceres C.E."/>
            <person name="Carmel L."/>
            <person name="Casola C."/>
            <person name="Choi J.H."/>
            <person name="Detter J.C."/>
            <person name="Dong Q."/>
            <person name="Dusheyko S."/>
            <person name="Eads B.D."/>
            <person name="Frohlich T."/>
            <person name="Geiler-Samerotte K.A."/>
            <person name="Gerlach D."/>
            <person name="Hatcher P."/>
            <person name="Jogdeo S."/>
            <person name="Krijgsveld J."/>
            <person name="Kriventseva E.V."/>
            <person name="Kultz D."/>
            <person name="Laforsch C."/>
            <person name="Lindquist E."/>
            <person name="Lopez J."/>
            <person name="Manak J.R."/>
            <person name="Muller J."/>
            <person name="Pangilinan J."/>
            <person name="Patwardhan R.P."/>
            <person name="Pitluck S."/>
            <person name="Pritham E.J."/>
            <person name="Rechtsteiner A."/>
            <person name="Rho M."/>
            <person name="Rogozin I.B."/>
            <person name="Sakarya O."/>
            <person name="Salamov A."/>
            <person name="Schaack S."/>
            <person name="Shapiro H."/>
            <person name="Shiga Y."/>
            <person name="Skalitzky C."/>
            <person name="Smith Z."/>
            <person name="Souvorov A."/>
            <person name="Sung W."/>
            <person name="Tang Z."/>
            <person name="Tsuchiya D."/>
            <person name="Tu H."/>
            <person name="Vos H."/>
            <person name="Wang M."/>
            <person name="Wolf Y.I."/>
            <person name="Yamagata H."/>
            <person name="Yamada T."/>
            <person name="Ye Y."/>
            <person name="Shaw J.R."/>
            <person name="Andrews J."/>
            <person name="Crease T.J."/>
            <person name="Tang H."/>
            <person name="Lucas S.M."/>
            <person name="Robertson H.M."/>
            <person name="Bork P."/>
            <person name="Koonin E.V."/>
            <person name="Zdobnov E.M."/>
            <person name="Grigoriev I.V."/>
            <person name="Lynch M."/>
            <person name="Boore J.L."/>
        </authorList>
    </citation>
    <scope>NUCLEOTIDE SEQUENCE [LARGE SCALE GENOMIC DNA]</scope>
</reference>